<feature type="domain" description="Flavodoxin-like" evidence="2">
    <location>
        <begin position="1"/>
        <end position="112"/>
    </location>
</feature>
<dbReference type="Gene3D" id="3.40.50.360">
    <property type="match status" value="1"/>
</dbReference>
<gene>
    <name evidence="3" type="ORF">S01H4_37652</name>
</gene>
<dbReference type="InterPro" id="IPR029039">
    <property type="entry name" value="Flavoprotein-like_sf"/>
</dbReference>
<dbReference type="SUPFAM" id="SSF52218">
    <property type="entry name" value="Flavoproteins"/>
    <property type="match status" value="1"/>
</dbReference>
<accession>X1C3I1</accession>
<dbReference type="Pfam" id="PF12641">
    <property type="entry name" value="Flavodoxin_3"/>
    <property type="match status" value="1"/>
</dbReference>
<comment type="caution">
    <text evidence="3">The sequence shown here is derived from an EMBL/GenBank/DDBJ whole genome shotgun (WGS) entry which is preliminary data.</text>
</comment>
<organism evidence="3">
    <name type="scientific">marine sediment metagenome</name>
    <dbReference type="NCBI Taxonomy" id="412755"/>
    <lineage>
        <taxon>unclassified sequences</taxon>
        <taxon>metagenomes</taxon>
        <taxon>ecological metagenomes</taxon>
    </lineage>
</organism>
<feature type="region of interest" description="Disordered" evidence="1">
    <location>
        <begin position="111"/>
        <end position="143"/>
    </location>
</feature>
<feature type="compositionally biased region" description="Basic and acidic residues" evidence="1">
    <location>
        <begin position="111"/>
        <end position="128"/>
    </location>
</feature>
<name>X1C3I1_9ZZZZ</name>
<reference evidence="3" key="1">
    <citation type="journal article" date="2014" name="Front. Microbiol.">
        <title>High frequency of phylogenetically diverse reductive dehalogenase-homologous genes in deep subseafloor sedimentary metagenomes.</title>
        <authorList>
            <person name="Kawai M."/>
            <person name="Futagami T."/>
            <person name="Toyoda A."/>
            <person name="Takaki Y."/>
            <person name="Nishi S."/>
            <person name="Hori S."/>
            <person name="Arai W."/>
            <person name="Tsubouchi T."/>
            <person name="Morono Y."/>
            <person name="Uchiyama I."/>
            <person name="Ito T."/>
            <person name="Fujiyama A."/>
            <person name="Inagaki F."/>
            <person name="Takami H."/>
        </authorList>
    </citation>
    <scope>NUCLEOTIDE SEQUENCE</scope>
    <source>
        <strain evidence="3">Expedition CK06-06</strain>
    </source>
</reference>
<feature type="non-terminal residue" evidence="3">
    <location>
        <position position="1"/>
    </location>
</feature>
<dbReference type="EMBL" id="BART01020247">
    <property type="protein sequence ID" value="GAH01897.1"/>
    <property type="molecule type" value="Genomic_DNA"/>
</dbReference>
<dbReference type="AlphaFoldDB" id="X1C3I1"/>
<dbReference type="GO" id="GO:0010181">
    <property type="term" value="F:FMN binding"/>
    <property type="evidence" value="ECO:0007669"/>
    <property type="project" value="InterPro"/>
</dbReference>
<protein>
    <recommendedName>
        <fullName evidence="2">Flavodoxin-like domain-containing protein</fullName>
    </recommendedName>
</protein>
<dbReference type="PROSITE" id="PS50902">
    <property type="entry name" value="FLAVODOXIN_LIKE"/>
    <property type="match status" value="1"/>
</dbReference>
<proteinExistence type="predicted"/>
<sequence>DEDVKVLKIQDADPSNLKNYDLVILGSGIYGGKLSKKVTDFMKEVSEYPPKFAFFNTHQSSTAYQKAFKRIRSKLEESGSEVIGEFDCIGENLGMPKETILGMLAKLPPEERKRQEAKIEATKGHPDEQDLANAKAFGKSLLK</sequence>
<evidence type="ECO:0000256" key="1">
    <source>
        <dbReference type="SAM" id="MobiDB-lite"/>
    </source>
</evidence>
<evidence type="ECO:0000313" key="3">
    <source>
        <dbReference type="EMBL" id="GAH01897.1"/>
    </source>
</evidence>
<evidence type="ECO:0000259" key="2">
    <source>
        <dbReference type="PROSITE" id="PS50902"/>
    </source>
</evidence>
<dbReference type="InterPro" id="IPR008254">
    <property type="entry name" value="Flavodoxin/NO_synth"/>
</dbReference>